<evidence type="ECO:0000313" key="4">
    <source>
        <dbReference type="Proteomes" id="UP000663760"/>
    </source>
</evidence>
<evidence type="ECO:0000313" key="3">
    <source>
        <dbReference type="EMBL" id="CAA7395358.1"/>
    </source>
</evidence>
<protein>
    <submittedName>
        <fullName evidence="2">Uncharacterized protein</fullName>
    </submittedName>
</protein>
<name>A0A7I8IMP9_SPIIN</name>
<organism evidence="2">
    <name type="scientific">Spirodela intermedia</name>
    <name type="common">Intermediate duckweed</name>
    <dbReference type="NCBI Taxonomy" id="51605"/>
    <lineage>
        <taxon>Eukaryota</taxon>
        <taxon>Viridiplantae</taxon>
        <taxon>Streptophyta</taxon>
        <taxon>Embryophyta</taxon>
        <taxon>Tracheophyta</taxon>
        <taxon>Spermatophyta</taxon>
        <taxon>Magnoliopsida</taxon>
        <taxon>Liliopsida</taxon>
        <taxon>Araceae</taxon>
        <taxon>Lemnoideae</taxon>
        <taxon>Spirodela</taxon>
    </lineage>
</organism>
<evidence type="ECO:0000256" key="1">
    <source>
        <dbReference type="SAM" id="MobiDB-lite"/>
    </source>
</evidence>
<keyword evidence="4" id="KW-1185">Reference proteome</keyword>
<sequence>MHAEGREGGARRERIYGGRRS</sequence>
<gene>
    <name evidence="2" type="ORF">SI7747_04005509</name>
    <name evidence="3" type="ORF">SI8410_04006019</name>
</gene>
<evidence type="ECO:0000313" key="2">
    <source>
        <dbReference type="EMBL" id="CAA2619342.1"/>
    </source>
</evidence>
<accession>A0A7I8IMP9</accession>
<dbReference type="EMBL" id="LR743591">
    <property type="protein sequence ID" value="CAA2619342.1"/>
    <property type="molecule type" value="Genomic_DNA"/>
</dbReference>
<reference evidence="2" key="1">
    <citation type="submission" date="2019-12" db="EMBL/GenBank/DDBJ databases">
        <authorList>
            <person name="Scholz U."/>
            <person name="Mascher M."/>
            <person name="Fiebig A."/>
        </authorList>
    </citation>
    <scope>NUCLEOTIDE SEQUENCE</scope>
</reference>
<proteinExistence type="predicted"/>
<dbReference type="Proteomes" id="UP000663760">
    <property type="component" value="Chromosome 4"/>
</dbReference>
<dbReference type="EMBL" id="LR746267">
    <property type="protein sequence ID" value="CAA7395358.1"/>
    <property type="molecule type" value="Genomic_DNA"/>
</dbReference>
<dbReference type="AlphaFoldDB" id="A0A7I8IMP9"/>
<feature type="region of interest" description="Disordered" evidence="1">
    <location>
        <begin position="1"/>
        <end position="21"/>
    </location>
</feature>